<dbReference type="eggNOG" id="COG0795">
    <property type="taxonomic scope" value="Bacteria"/>
</dbReference>
<dbReference type="InterPro" id="IPR005495">
    <property type="entry name" value="LptG/LptF_permease"/>
</dbReference>
<gene>
    <name evidence="13" type="ORF">O1U_0577</name>
</gene>
<dbReference type="PANTHER" id="PTHR33529:SF7">
    <property type="entry name" value="LIPOPOLYSACCHARIDE EXPORT SYSTEM PERMEASE PROTEIN LPTF"/>
    <property type="match status" value="1"/>
</dbReference>
<sequence>MIIIRYLTYETFKSQLSIFFIFFLVFLCQKFIQVLAEVSDGVIPAKMILSIVTLNMPAVGLFMLPFSLYLGILLTFGRLYTSSEIIVMNSMGIGNHFLMRSALYLSIITGCIAAFNSFWLAPWSANREAELMEQYISGNSVDLLRKGSFHRISDGFSVVFIDDIQDKKLKNVFVAQIRPKNSILPSIIFSNFGDIKITDDGRYMITMYEGTRYEGIPNHLDYHITEFDEYEGIIGRRVIQTEGKEWKAIPTLDLISNSTAEAQAELQWRLSVVVSVPLLTILAIPLSSVNPRQGRFVKIGPAILIYLTYFLSVSAIKSAIEEGSIPIFVGMWPINFGLLVSAVVLNCMDTVLVRKLKDKIKIDRVI</sequence>
<keyword evidence="7" id="KW-0997">Cell inner membrane</keyword>
<protein>
    <recommendedName>
        <fullName evidence="4">Lipopolysaccharide export system permease protein LptF</fullName>
    </recommendedName>
</protein>
<evidence type="ECO:0000256" key="1">
    <source>
        <dbReference type="ARBA" id="ARBA00002265"/>
    </source>
</evidence>
<dbReference type="EMBL" id="AMSD01000002">
    <property type="protein sequence ID" value="EPE37277.1"/>
    <property type="molecule type" value="Genomic_DNA"/>
</dbReference>
<keyword evidence="6" id="KW-1003">Cell membrane</keyword>
<organism evidence="13 14">
    <name type="scientific">Candidatus Photodesmus katoptron Akat1</name>
    <dbReference type="NCBI Taxonomy" id="1236703"/>
    <lineage>
        <taxon>Bacteria</taxon>
        <taxon>Pseudomonadati</taxon>
        <taxon>Pseudomonadota</taxon>
        <taxon>Gammaproteobacteria</taxon>
        <taxon>Vibrionales</taxon>
        <taxon>Vibrionaceae</taxon>
        <taxon>Candidatus Photodesmus</taxon>
    </lineage>
</organism>
<dbReference type="AlphaFoldDB" id="S3DFX6"/>
<evidence type="ECO:0000256" key="9">
    <source>
        <dbReference type="ARBA" id="ARBA00022989"/>
    </source>
</evidence>
<evidence type="ECO:0000256" key="7">
    <source>
        <dbReference type="ARBA" id="ARBA00022519"/>
    </source>
</evidence>
<comment type="similarity">
    <text evidence="3">Belongs to the LptF/LptG family.</text>
</comment>
<proteinExistence type="inferred from homology"/>
<evidence type="ECO:0000256" key="6">
    <source>
        <dbReference type="ARBA" id="ARBA00022475"/>
    </source>
</evidence>
<dbReference type="STRING" id="28176.CF66_7003"/>
<dbReference type="GO" id="GO:0015920">
    <property type="term" value="P:lipopolysaccharide transport"/>
    <property type="evidence" value="ECO:0007669"/>
    <property type="project" value="TreeGrafter"/>
</dbReference>
<dbReference type="GO" id="GO:0043190">
    <property type="term" value="C:ATP-binding cassette (ABC) transporter complex"/>
    <property type="evidence" value="ECO:0007669"/>
    <property type="project" value="InterPro"/>
</dbReference>
<evidence type="ECO:0000256" key="10">
    <source>
        <dbReference type="ARBA" id="ARBA00023136"/>
    </source>
</evidence>
<dbReference type="Pfam" id="PF03739">
    <property type="entry name" value="LptF_LptG"/>
    <property type="match status" value="1"/>
</dbReference>
<comment type="function">
    <text evidence="1">Part of the ABC transporter complex LptBFG involved in the translocation of lipopolysaccharide (LPS) from the inner membrane to the outer membrane.</text>
</comment>
<feature type="transmembrane region" description="Helical" evidence="12">
    <location>
        <begin position="266"/>
        <end position="287"/>
    </location>
</feature>
<feature type="transmembrane region" description="Helical" evidence="12">
    <location>
        <begin position="299"/>
        <end position="320"/>
    </location>
</feature>
<dbReference type="Proteomes" id="UP000053688">
    <property type="component" value="Unassembled WGS sequence"/>
</dbReference>
<comment type="subcellular location">
    <subcellularLocation>
        <location evidence="2">Cell inner membrane</location>
        <topology evidence="2">Multi-pass membrane protein</topology>
    </subcellularLocation>
</comment>
<keyword evidence="9 12" id="KW-1133">Transmembrane helix</keyword>
<keyword evidence="8 12" id="KW-0812">Transmembrane</keyword>
<dbReference type="PATRIC" id="fig|1236703.3.peg.583"/>
<dbReference type="GO" id="GO:0055085">
    <property type="term" value="P:transmembrane transport"/>
    <property type="evidence" value="ECO:0007669"/>
    <property type="project" value="InterPro"/>
</dbReference>
<dbReference type="PANTHER" id="PTHR33529">
    <property type="entry name" value="SLR0882 PROTEIN-RELATED"/>
    <property type="match status" value="1"/>
</dbReference>
<evidence type="ECO:0000313" key="14">
    <source>
        <dbReference type="Proteomes" id="UP000053688"/>
    </source>
</evidence>
<feature type="transmembrane region" description="Helical" evidence="12">
    <location>
        <begin position="102"/>
        <end position="121"/>
    </location>
</feature>
<dbReference type="RefSeq" id="WP_016503909.1">
    <property type="nucleotide sequence ID" value="NZ_AMSD01000002.1"/>
</dbReference>
<keyword evidence="5" id="KW-0813">Transport</keyword>
<feature type="transmembrane region" description="Helical" evidence="12">
    <location>
        <begin position="56"/>
        <end position="81"/>
    </location>
</feature>
<evidence type="ECO:0000256" key="8">
    <source>
        <dbReference type="ARBA" id="ARBA00022692"/>
    </source>
</evidence>
<comment type="caution">
    <text evidence="13">The sequence shown here is derived from an EMBL/GenBank/DDBJ whole genome shotgun (WGS) entry which is preliminary data.</text>
</comment>
<dbReference type="InterPro" id="IPR030922">
    <property type="entry name" value="LptF"/>
</dbReference>
<feature type="transmembrane region" description="Helical" evidence="12">
    <location>
        <begin position="332"/>
        <end position="353"/>
    </location>
</feature>
<dbReference type="NCBIfam" id="TIGR04407">
    <property type="entry name" value="LptF_YjgP"/>
    <property type="match status" value="1"/>
</dbReference>
<comment type="subunit">
    <text evidence="11">Component of the lipopolysaccharide transport and assembly complex. The LptBFG transporter is composed of two ATP-binding proteins (LptB) and two transmembrane proteins (LptF and LptG).</text>
</comment>
<feature type="transmembrane region" description="Helical" evidence="12">
    <location>
        <begin position="16"/>
        <end position="36"/>
    </location>
</feature>
<name>S3DFX6_9GAMM</name>
<reference evidence="13 14" key="1">
    <citation type="journal article" date="2014" name="Environ. Microbiol.">
        <title>Genomic signatures of obligate host dependence in the luminous bacterial symbiont of a vertebrate.</title>
        <authorList>
            <person name="Hendry T.A."/>
            <person name="de Wet J.R."/>
            <person name="Dunlap P.V."/>
        </authorList>
    </citation>
    <scope>NUCLEOTIDE SEQUENCE [LARGE SCALE GENOMIC DNA]</scope>
    <source>
        <strain evidence="13 14">Akat1</strain>
    </source>
</reference>
<evidence type="ECO:0000256" key="2">
    <source>
        <dbReference type="ARBA" id="ARBA00004429"/>
    </source>
</evidence>
<keyword evidence="10 12" id="KW-0472">Membrane</keyword>
<evidence type="ECO:0000256" key="4">
    <source>
        <dbReference type="ARBA" id="ARBA00014213"/>
    </source>
</evidence>
<evidence type="ECO:0000256" key="3">
    <source>
        <dbReference type="ARBA" id="ARBA00007725"/>
    </source>
</evidence>
<keyword evidence="14" id="KW-1185">Reference proteome</keyword>
<accession>S3DFX6</accession>
<evidence type="ECO:0000256" key="12">
    <source>
        <dbReference type="SAM" id="Phobius"/>
    </source>
</evidence>
<evidence type="ECO:0000256" key="11">
    <source>
        <dbReference type="ARBA" id="ARBA00026081"/>
    </source>
</evidence>
<evidence type="ECO:0000256" key="5">
    <source>
        <dbReference type="ARBA" id="ARBA00022448"/>
    </source>
</evidence>
<evidence type="ECO:0000313" key="13">
    <source>
        <dbReference type="EMBL" id="EPE37277.1"/>
    </source>
</evidence>